<dbReference type="OrthoDB" id="10614865at2759"/>
<sequence length="183" mass="19549">MTLAGGFLTSLASMPGRLPLPLPLVSCTYPDPLGGGPSPGGSRYSRATMRGGPLRSGLVGLGVLALAVGQASAQLTVDTVPELGLSGRSSATWWLTGSRTLWLLTLVLSCVVPLALAVMRRRRIAELIMKIPGPHVTHPVLGNLDVLFELNKYRHLLSPHIREYKKRLSLLCVRNAVATSSCF</sequence>
<accession>A0A1V9XBS7</accession>
<protein>
    <submittedName>
        <fullName evidence="2">Uncharacterized protein</fullName>
    </submittedName>
</protein>
<feature type="transmembrane region" description="Helical" evidence="1">
    <location>
        <begin position="100"/>
        <end position="119"/>
    </location>
</feature>
<proteinExistence type="predicted"/>
<keyword evidence="1" id="KW-1133">Transmembrane helix</keyword>
<dbReference type="AlphaFoldDB" id="A0A1V9XBS7"/>
<evidence type="ECO:0000256" key="1">
    <source>
        <dbReference type="SAM" id="Phobius"/>
    </source>
</evidence>
<keyword evidence="1" id="KW-0812">Transmembrane</keyword>
<keyword evidence="1" id="KW-0472">Membrane</keyword>
<dbReference type="InParanoid" id="A0A1V9XBS7"/>
<keyword evidence="3" id="KW-1185">Reference proteome</keyword>
<comment type="caution">
    <text evidence="2">The sequence shown here is derived from an EMBL/GenBank/DDBJ whole genome shotgun (WGS) entry which is preliminary data.</text>
</comment>
<evidence type="ECO:0000313" key="3">
    <source>
        <dbReference type="Proteomes" id="UP000192247"/>
    </source>
</evidence>
<organism evidence="2 3">
    <name type="scientific">Tropilaelaps mercedesae</name>
    <dbReference type="NCBI Taxonomy" id="418985"/>
    <lineage>
        <taxon>Eukaryota</taxon>
        <taxon>Metazoa</taxon>
        <taxon>Ecdysozoa</taxon>
        <taxon>Arthropoda</taxon>
        <taxon>Chelicerata</taxon>
        <taxon>Arachnida</taxon>
        <taxon>Acari</taxon>
        <taxon>Parasitiformes</taxon>
        <taxon>Mesostigmata</taxon>
        <taxon>Gamasina</taxon>
        <taxon>Dermanyssoidea</taxon>
        <taxon>Laelapidae</taxon>
        <taxon>Tropilaelaps</taxon>
    </lineage>
</organism>
<name>A0A1V9XBS7_9ACAR</name>
<reference evidence="2 3" key="1">
    <citation type="journal article" date="2017" name="Gigascience">
        <title>Draft genome of the honey bee ectoparasitic mite, Tropilaelaps mercedesae, is shaped by the parasitic life history.</title>
        <authorList>
            <person name="Dong X."/>
            <person name="Armstrong S.D."/>
            <person name="Xia D."/>
            <person name="Makepeace B.L."/>
            <person name="Darby A.C."/>
            <person name="Kadowaki T."/>
        </authorList>
    </citation>
    <scope>NUCLEOTIDE SEQUENCE [LARGE SCALE GENOMIC DNA]</scope>
    <source>
        <strain evidence="2">Wuxi-XJTLU</strain>
    </source>
</reference>
<dbReference type="EMBL" id="MNPL01015601">
    <property type="protein sequence ID" value="OQR71000.1"/>
    <property type="molecule type" value="Genomic_DNA"/>
</dbReference>
<gene>
    <name evidence="2" type="ORF">BIW11_01582</name>
</gene>
<dbReference type="Proteomes" id="UP000192247">
    <property type="component" value="Unassembled WGS sequence"/>
</dbReference>
<evidence type="ECO:0000313" key="2">
    <source>
        <dbReference type="EMBL" id="OQR71000.1"/>
    </source>
</evidence>